<feature type="region of interest" description="Disordered" evidence="1">
    <location>
        <begin position="1"/>
        <end position="124"/>
    </location>
</feature>
<dbReference type="Proteomes" id="UP000290288">
    <property type="component" value="Unassembled WGS sequence"/>
</dbReference>
<feature type="compositionally biased region" description="Low complexity" evidence="1">
    <location>
        <begin position="85"/>
        <end position="123"/>
    </location>
</feature>
<protein>
    <submittedName>
        <fullName evidence="2">Uncharacterized protein</fullName>
    </submittedName>
</protein>
<feature type="compositionally biased region" description="Low complexity" evidence="1">
    <location>
        <begin position="253"/>
        <end position="265"/>
    </location>
</feature>
<comment type="caution">
    <text evidence="2">The sequence shown here is derived from an EMBL/GenBank/DDBJ whole genome shotgun (WGS) entry which is preliminary data.</text>
</comment>
<feature type="compositionally biased region" description="Polar residues" evidence="1">
    <location>
        <begin position="346"/>
        <end position="365"/>
    </location>
</feature>
<evidence type="ECO:0000256" key="1">
    <source>
        <dbReference type="SAM" id="MobiDB-lite"/>
    </source>
</evidence>
<name>A0A4Q2D9I3_9AGAR</name>
<evidence type="ECO:0000313" key="2">
    <source>
        <dbReference type="EMBL" id="RXW15124.1"/>
    </source>
</evidence>
<dbReference type="EMBL" id="SDEE01000596">
    <property type="protein sequence ID" value="RXW15124.1"/>
    <property type="molecule type" value="Genomic_DNA"/>
</dbReference>
<feature type="region of interest" description="Disordered" evidence="1">
    <location>
        <begin position="214"/>
        <end position="372"/>
    </location>
</feature>
<feature type="compositionally biased region" description="Polar residues" evidence="1">
    <location>
        <begin position="286"/>
        <end position="303"/>
    </location>
</feature>
<dbReference type="AlphaFoldDB" id="A0A4Q2D9I3"/>
<feature type="compositionally biased region" description="Polar residues" evidence="1">
    <location>
        <begin position="228"/>
        <end position="239"/>
    </location>
</feature>
<dbReference type="STRING" id="2316362.A0A4Q2D9I3"/>
<dbReference type="OrthoDB" id="3070163at2759"/>
<feature type="region of interest" description="Disordered" evidence="1">
    <location>
        <begin position="158"/>
        <end position="201"/>
    </location>
</feature>
<sequence>MSIKFAASPEAEQEAVQAKSTRPTRAATAAKTAAAAKAPAAVKASAAARRAPTSIPKDSSTSKNPRRGRPPHAVAADPLVPPEDAQPTPVAAAAKKTKKGQAANKNSKPAASTPASPAQPSQKVRMMELADGVWAVMEEDDAKAMAERSAQAIRRLSDIGEASKESEGEEEFDLDVSSASDDNEDEIPATTAGIGSTSELSEIHLLRARIAQLEEIERSKGKKEKKSASNPKNKGSKNTAAAFASGLRPNYHSATSRATSQATSESRADSPDAIGGLNDSDLEDTPPTSQTPGLNEQVPTQKQLAMMARGLPRNPKRANKDVAVVAQAPGPITQQRAPTIPPRFTTPVSSLPPSRQQTPHQTTGAHQPHRPASLRRHETFVATEPVAVRAAQAVEQPSDKQRSGRKPKTDRKNANSTRTTDLPAFVYVDSKWKDVFLPTLYHAFFLSSETFLAFKSSSRKFIATVQEIIDLVFPDEGYTISGVGDLFVLVAYNRINGIRSSIAQDALGVIEKHLRDNFAGKQGEGYEWLLWACSVDYGPLFFDTPAPFQPGVSKEDPRYVFPSGRLKSPFLILVVRTALNRVNGTLKDRSLIPIGLFSIAMGALERAAWSLTPDGSVNSPVLTNFCHTVWGGAIAGYCSGFAKMSEEKCAGILALCQEIPQSVTTPTPGSTEVHIAQRMDIFSLPESPSK</sequence>
<evidence type="ECO:0000313" key="3">
    <source>
        <dbReference type="Proteomes" id="UP000290288"/>
    </source>
</evidence>
<proteinExistence type="predicted"/>
<feature type="compositionally biased region" description="Low complexity" evidence="1">
    <location>
        <begin position="18"/>
        <end position="54"/>
    </location>
</feature>
<keyword evidence="3" id="KW-1185">Reference proteome</keyword>
<feature type="region of interest" description="Disordered" evidence="1">
    <location>
        <begin position="389"/>
        <end position="417"/>
    </location>
</feature>
<reference evidence="2 3" key="1">
    <citation type="submission" date="2019-01" db="EMBL/GenBank/DDBJ databases">
        <title>Draft genome sequence of Psathyrella aberdarensis IHI B618.</title>
        <authorList>
            <person name="Buettner E."/>
            <person name="Kellner H."/>
        </authorList>
    </citation>
    <scope>NUCLEOTIDE SEQUENCE [LARGE SCALE GENOMIC DNA]</scope>
    <source>
        <strain evidence="2 3">IHI B618</strain>
    </source>
</reference>
<organism evidence="2 3">
    <name type="scientific">Candolleomyces aberdarensis</name>
    <dbReference type="NCBI Taxonomy" id="2316362"/>
    <lineage>
        <taxon>Eukaryota</taxon>
        <taxon>Fungi</taxon>
        <taxon>Dikarya</taxon>
        <taxon>Basidiomycota</taxon>
        <taxon>Agaricomycotina</taxon>
        <taxon>Agaricomycetes</taxon>
        <taxon>Agaricomycetidae</taxon>
        <taxon>Agaricales</taxon>
        <taxon>Agaricineae</taxon>
        <taxon>Psathyrellaceae</taxon>
        <taxon>Candolleomyces</taxon>
    </lineage>
</organism>
<gene>
    <name evidence="2" type="ORF">EST38_g10732</name>
</gene>
<accession>A0A4Q2D9I3</accession>